<keyword evidence="2" id="KW-1133">Transmembrane helix</keyword>
<keyword evidence="2" id="KW-0472">Membrane</keyword>
<dbReference type="STRING" id="77020.A0A0M8MWK8"/>
<feature type="coiled-coil region" evidence="1">
    <location>
        <begin position="51"/>
        <end position="109"/>
    </location>
</feature>
<dbReference type="GeneID" id="28728572"/>
<sequence>MDVFHRGLLGFLAGFTIASGIGLYWIRLEYTKAANEVLHSSEHLTHTALNVTQYLERIAKLEARLDELDKVLITREEVQGAWDSHRKLYEDLYEENLGLRERMWKLEHEIFATRKHFDEPAWAPRDDKVLRLPPVRLV</sequence>
<comment type="caution">
    <text evidence="3">The sequence shown here is derived from an EMBL/GenBank/DDBJ whole genome shotgun (WGS) entry which is preliminary data.</text>
</comment>
<keyword evidence="1" id="KW-0175">Coiled coil</keyword>
<dbReference type="RefSeq" id="XP_017993396.1">
    <property type="nucleotide sequence ID" value="XM_018136697.1"/>
</dbReference>
<evidence type="ECO:0000256" key="2">
    <source>
        <dbReference type="SAM" id="Phobius"/>
    </source>
</evidence>
<organism evidence="3 4">
    <name type="scientific">Malassezia pachydermatis</name>
    <dbReference type="NCBI Taxonomy" id="77020"/>
    <lineage>
        <taxon>Eukaryota</taxon>
        <taxon>Fungi</taxon>
        <taxon>Dikarya</taxon>
        <taxon>Basidiomycota</taxon>
        <taxon>Ustilaginomycotina</taxon>
        <taxon>Malasseziomycetes</taxon>
        <taxon>Malasseziales</taxon>
        <taxon>Malasseziaceae</taxon>
        <taxon>Malassezia</taxon>
    </lineage>
</organism>
<protein>
    <submittedName>
        <fullName evidence="3">Uncharacterized protein</fullName>
    </submittedName>
</protein>
<dbReference type="OrthoDB" id="5331396at2759"/>
<evidence type="ECO:0000313" key="3">
    <source>
        <dbReference type="EMBL" id="KOS15764.1"/>
    </source>
</evidence>
<name>A0A0M8MWK8_9BASI</name>
<feature type="transmembrane region" description="Helical" evidence="2">
    <location>
        <begin position="6"/>
        <end position="26"/>
    </location>
</feature>
<keyword evidence="4" id="KW-1185">Reference proteome</keyword>
<evidence type="ECO:0000256" key="1">
    <source>
        <dbReference type="SAM" id="Coils"/>
    </source>
</evidence>
<dbReference type="Proteomes" id="UP000037751">
    <property type="component" value="Unassembled WGS sequence"/>
</dbReference>
<reference evidence="3 4" key="1">
    <citation type="submission" date="2015-07" db="EMBL/GenBank/DDBJ databases">
        <title>Draft Genome Sequence of Malassezia furfur CBS1878 and Malassezia pachydermatis CBS1879.</title>
        <authorList>
            <person name="Triana S."/>
            <person name="Ohm R."/>
            <person name="Gonzalez A."/>
            <person name="DeCock H."/>
            <person name="Restrepo S."/>
            <person name="Celis A."/>
        </authorList>
    </citation>
    <scope>NUCLEOTIDE SEQUENCE [LARGE SCALE GENOMIC DNA]</scope>
    <source>
        <strain evidence="3 4">CBS 1879</strain>
    </source>
</reference>
<accession>A0A0M8MWK8</accession>
<dbReference type="AlphaFoldDB" id="A0A0M8MWK8"/>
<proteinExistence type="predicted"/>
<dbReference type="EMBL" id="LGAV01000002">
    <property type="protein sequence ID" value="KOS15764.1"/>
    <property type="molecule type" value="Genomic_DNA"/>
</dbReference>
<evidence type="ECO:0000313" key="4">
    <source>
        <dbReference type="Proteomes" id="UP000037751"/>
    </source>
</evidence>
<keyword evidence="2" id="KW-0812">Transmembrane</keyword>
<dbReference type="VEuPathDB" id="FungiDB:Malapachy_2205"/>
<gene>
    <name evidence="3" type="ORF">Malapachy_2205</name>
</gene>